<dbReference type="InterPro" id="IPR004808">
    <property type="entry name" value="AP_endonuc_1"/>
</dbReference>
<comment type="cofactor">
    <cofactor evidence="4">
        <name>Mg(2+)</name>
        <dbReference type="ChEBI" id="CHEBI:18420"/>
    </cofactor>
    <cofactor evidence="4">
        <name>Mn(2+)</name>
        <dbReference type="ChEBI" id="CHEBI:29035"/>
    </cofactor>
    <text evidence="4">Probably binds two magnesium or manganese ions per subunit.</text>
</comment>
<evidence type="ECO:0000313" key="7">
    <source>
        <dbReference type="Proteomes" id="UP000811609"/>
    </source>
</evidence>
<keyword evidence="3 4" id="KW-0460">Magnesium</keyword>
<dbReference type="EMBL" id="CM031821">
    <property type="protein sequence ID" value="KAG6632090.1"/>
    <property type="molecule type" value="Genomic_DNA"/>
</dbReference>
<dbReference type="PANTHER" id="PTHR22748:SF19">
    <property type="entry name" value="ENDONUCLEASE_EXONUCLEASE_PHOSPHATASE DOMAIN-CONTAINING PROTEIN"/>
    <property type="match status" value="1"/>
</dbReference>
<keyword evidence="1 4" id="KW-0479">Metal-binding</keyword>
<gene>
    <name evidence="6" type="ORF">CIPAW_13G135200</name>
</gene>
<dbReference type="GO" id="GO:0003906">
    <property type="term" value="F:DNA-(apurinic or apyrimidinic site) endonuclease activity"/>
    <property type="evidence" value="ECO:0007669"/>
    <property type="project" value="TreeGrafter"/>
</dbReference>
<evidence type="ECO:0000256" key="1">
    <source>
        <dbReference type="ARBA" id="ARBA00022723"/>
    </source>
</evidence>
<dbReference type="GO" id="GO:0008081">
    <property type="term" value="F:phosphoric diester hydrolase activity"/>
    <property type="evidence" value="ECO:0007669"/>
    <property type="project" value="TreeGrafter"/>
</dbReference>
<evidence type="ECO:0000313" key="6">
    <source>
        <dbReference type="EMBL" id="KAG6632090.1"/>
    </source>
</evidence>
<feature type="domain" description="Endonuclease/exonuclease/phosphatase" evidence="5">
    <location>
        <begin position="6"/>
        <end position="93"/>
    </location>
</feature>
<accession>A0A8T1NTN8</accession>
<evidence type="ECO:0000259" key="5">
    <source>
        <dbReference type="Pfam" id="PF03372"/>
    </source>
</evidence>
<keyword evidence="2" id="KW-0378">Hydrolase</keyword>
<dbReference type="Proteomes" id="UP000811609">
    <property type="component" value="Chromosome 13"/>
</dbReference>
<dbReference type="PANTHER" id="PTHR22748">
    <property type="entry name" value="AP ENDONUCLEASE"/>
    <property type="match status" value="1"/>
</dbReference>
<sequence>MKPKILSWNIWGLNDPNRRFQVKNLLRHGKMDIVCLQEIKLNFIDRSIITSLWGCPFVGWVYLASNAVSGGILIMWDRRVVESIGEYTGNYTVVWFKNVVGGFS</sequence>
<feature type="binding site" evidence="4">
    <location>
        <position position="38"/>
    </location>
    <ligand>
        <name>Mg(2+)</name>
        <dbReference type="ChEBI" id="CHEBI:18420"/>
        <label>1</label>
    </ligand>
</feature>
<organism evidence="6 7">
    <name type="scientific">Carya illinoinensis</name>
    <name type="common">Pecan</name>
    <dbReference type="NCBI Taxonomy" id="32201"/>
    <lineage>
        <taxon>Eukaryota</taxon>
        <taxon>Viridiplantae</taxon>
        <taxon>Streptophyta</taxon>
        <taxon>Embryophyta</taxon>
        <taxon>Tracheophyta</taxon>
        <taxon>Spermatophyta</taxon>
        <taxon>Magnoliopsida</taxon>
        <taxon>eudicotyledons</taxon>
        <taxon>Gunneridae</taxon>
        <taxon>Pentapetalae</taxon>
        <taxon>rosids</taxon>
        <taxon>fabids</taxon>
        <taxon>Fagales</taxon>
        <taxon>Juglandaceae</taxon>
        <taxon>Carya</taxon>
    </lineage>
</organism>
<proteinExistence type="predicted"/>
<evidence type="ECO:0000256" key="4">
    <source>
        <dbReference type="PIRSR" id="PIRSR604808-2"/>
    </source>
</evidence>
<dbReference type="InterPro" id="IPR005135">
    <property type="entry name" value="Endo/exonuclease/phosphatase"/>
</dbReference>
<protein>
    <recommendedName>
        <fullName evidence="5">Endonuclease/exonuclease/phosphatase domain-containing protein</fullName>
    </recommendedName>
</protein>
<feature type="binding site" evidence="4">
    <location>
        <position position="9"/>
    </location>
    <ligand>
        <name>Mg(2+)</name>
        <dbReference type="ChEBI" id="CHEBI:18420"/>
        <label>1</label>
    </ligand>
</feature>
<comment type="caution">
    <text evidence="6">The sequence shown here is derived from an EMBL/GenBank/DDBJ whole genome shotgun (WGS) entry which is preliminary data.</text>
</comment>
<evidence type="ECO:0000256" key="3">
    <source>
        <dbReference type="ARBA" id="ARBA00022842"/>
    </source>
</evidence>
<reference evidence="6" key="1">
    <citation type="submission" date="2020-12" db="EMBL/GenBank/DDBJ databases">
        <title>WGS assembly of Carya illinoinensis cv. Pawnee.</title>
        <authorList>
            <person name="Platts A."/>
            <person name="Shu S."/>
            <person name="Wright S."/>
            <person name="Barry K."/>
            <person name="Edger P."/>
            <person name="Pires J.C."/>
            <person name="Schmutz J."/>
        </authorList>
    </citation>
    <scope>NUCLEOTIDE SEQUENCE</scope>
    <source>
        <tissue evidence="6">Leaf</tissue>
    </source>
</reference>
<keyword evidence="4" id="KW-0464">Manganese</keyword>
<dbReference type="GO" id="GO:0046872">
    <property type="term" value="F:metal ion binding"/>
    <property type="evidence" value="ECO:0007669"/>
    <property type="project" value="UniProtKB-KW"/>
</dbReference>
<dbReference type="GO" id="GO:0008311">
    <property type="term" value="F:double-stranded DNA 3'-5' DNA exonuclease activity"/>
    <property type="evidence" value="ECO:0007669"/>
    <property type="project" value="TreeGrafter"/>
</dbReference>
<dbReference type="GO" id="GO:0006284">
    <property type="term" value="P:base-excision repair"/>
    <property type="evidence" value="ECO:0007669"/>
    <property type="project" value="TreeGrafter"/>
</dbReference>
<dbReference type="Pfam" id="PF03372">
    <property type="entry name" value="Exo_endo_phos"/>
    <property type="match status" value="1"/>
</dbReference>
<dbReference type="AlphaFoldDB" id="A0A8T1NTN8"/>
<keyword evidence="7" id="KW-1185">Reference proteome</keyword>
<dbReference type="GO" id="GO:0005634">
    <property type="term" value="C:nucleus"/>
    <property type="evidence" value="ECO:0007669"/>
    <property type="project" value="TreeGrafter"/>
</dbReference>
<evidence type="ECO:0000256" key="2">
    <source>
        <dbReference type="ARBA" id="ARBA00022801"/>
    </source>
</evidence>
<name>A0A8T1NTN8_CARIL</name>